<evidence type="ECO:0000313" key="1">
    <source>
        <dbReference type="EMBL" id="KAK8033885.1"/>
    </source>
</evidence>
<protein>
    <submittedName>
        <fullName evidence="1">Uncharacterized protein</fullName>
    </submittedName>
</protein>
<reference evidence="1 2" key="1">
    <citation type="submission" date="2023-01" db="EMBL/GenBank/DDBJ databases">
        <title>Analysis of 21 Apiospora genomes using comparative genomics revels a genus with tremendous synthesis potential of carbohydrate active enzymes and secondary metabolites.</title>
        <authorList>
            <person name="Sorensen T."/>
        </authorList>
    </citation>
    <scope>NUCLEOTIDE SEQUENCE [LARGE SCALE GENOMIC DNA]</scope>
    <source>
        <strain evidence="1 2">CBS 20057</strain>
    </source>
</reference>
<dbReference type="EMBL" id="JAQQWI010000006">
    <property type="protein sequence ID" value="KAK8033885.1"/>
    <property type="molecule type" value="Genomic_DNA"/>
</dbReference>
<evidence type="ECO:0000313" key="2">
    <source>
        <dbReference type="Proteomes" id="UP001396898"/>
    </source>
</evidence>
<gene>
    <name evidence="1" type="ORF">PG991_003283</name>
</gene>
<sequence length="288" mass="31812">MDGRVGGTFSSGHCTDTHGVKLNVEAQTHAHDVERRRHAFFPWAWRSYGLPRALLATHLGQHGFRNVGSQLFRHGLKCTPVRLDICIQPRARLGGILPVRFTHLGDPDRRGRVDVRLRTRIDSGLDIGHLPSRRRVEHDSAMRIPVGRIAPARPPSVLLPVGAVVEAPVRDAELPSDRVRARRAVGHVDRRYMKEVFAWCGCGIESVGKINTRKLVLPVGAGPVRSVLVVHDGDRQPDAHGPNGVEVFDAKNDRKPLSWGVGCIVPWEKEVDLEIGGQRALCHGGRSQ</sequence>
<name>A0ABR1SHR9_9PEZI</name>
<proteinExistence type="predicted"/>
<dbReference type="Proteomes" id="UP001396898">
    <property type="component" value="Unassembled WGS sequence"/>
</dbReference>
<organism evidence="1 2">
    <name type="scientific">Apiospora marii</name>
    <dbReference type="NCBI Taxonomy" id="335849"/>
    <lineage>
        <taxon>Eukaryota</taxon>
        <taxon>Fungi</taxon>
        <taxon>Dikarya</taxon>
        <taxon>Ascomycota</taxon>
        <taxon>Pezizomycotina</taxon>
        <taxon>Sordariomycetes</taxon>
        <taxon>Xylariomycetidae</taxon>
        <taxon>Amphisphaeriales</taxon>
        <taxon>Apiosporaceae</taxon>
        <taxon>Apiospora</taxon>
    </lineage>
</organism>
<accession>A0ABR1SHR9</accession>
<keyword evidence="2" id="KW-1185">Reference proteome</keyword>
<comment type="caution">
    <text evidence="1">The sequence shown here is derived from an EMBL/GenBank/DDBJ whole genome shotgun (WGS) entry which is preliminary data.</text>
</comment>